<accession>A0A1X0DEY4</accession>
<dbReference type="Proteomes" id="UP000192801">
    <property type="component" value="Unassembled WGS sequence"/>
</dbReference>
<dbReference type="PANTHER" id="PTHR34698:SF2">
    <property type="entry name" value="5-OXOPROLINASE SUBUNIT B"/>
    <property type="match status" value="1"/>
</dbReference>
<dbReference type="Pfam" id="PF02682">
    <property type="entry name" value="CT_C_D"/>
    <property type="match status" value="1"/>
</dbReference>
<gene>
    <name evidence="1" type="ORF">BST26_09690</name>
</gene>
<dbReference type="PANTHER" id="PTHR34698">
    <property type="entry name" value="5-OXOPROLINASE SUBUNIT B"/>
    <property type="match status" value="1"/>
</dbReference>
<proteinExistence type="predicted"/>
<dbReference type="RefSeq" id="WP_083030560.1">
    <property type="nucleotide sequence ID" value="NZ_AP022618.1"/>
</dbReference>
<dbReference type="SMART" id="SM00796">
    <property type="entry name" value="AHS1"/>
    <property type="match status" value="1"/>
</dbReference>
<dbReference type="InterPro" id="IPR029000">
    <property type="entry name" value="Cyclophilin-like_dom_sf"/>
</dbReference>
<comment type="caution">
    <text evidence="1">The sequence shown here is derived from an EMBL/GenBank/DDBJ whole genome shotgun (WGS) entry which is preliminary data.</text>
</comment>
<organism evidence="1 2">
    <name type="scientific">Mycolicibacterium insubricum</name>
    <dbReference type="NCBI Taxonomy" id="444597"/>
    <lineage>
        <taxon>Bacteria</taxon>
        <taxon>Bacillati</taxon>
        <taxon>Actinomycetota</taxon>
        <taxon>Actinomycetes</taxon>
        <taxon>Mycobacteriales</taxon>
        <taxon>Mycobacteriaceae</taxon>
        <taxon>Mycolicibacterium</taxon>
    </lineage>
</organism>
<dbReference type="Gene3D" id="3.30.1360.40">
    <property type="match status" value="1"/>
</dbReference>
<dbReference type="SUPFAM" id="SSF160467">
    <property type="entry name" value="PH0987 N-terminal domain-like"/>
    <property type="match status" value="1"/>
</dbReference>
<keyword evidence="2" id="KW-1185">Reference proteome</keyword>
<sequence length="209" mass="21903">MTASPTAFGDRALLLEFPGTTAVLTAAAALRTAALPGVVDIVPGARTVLLVLDGPASAAGVRRRLGGLALPEPPEAPPPPAGTELVIEVNYDGDDLDEVAGLTGLSRAEVIAAHTGRPWRVGFVGFAPGFGYLTSGDPRLTVPRRATPRTRVPAGAVGLAGEFCGVYPRESPGGWQLIGRTDARMWDIERDPPTLLRPGAWVRFREIVP</sequence>
<evidence type="ECO:0000313" key="1">
    <source>
        <dbReference type="EMBL" id="ORA70943.1"/>
    </source>
</evidence>
<dbReference type="STRING" id="444597.BST26_09690"/>
<protein>
    <submittedName>
        <fullName evidence="1">Allophanate hydrolase</fullName>
    </submittedName>
</protein>
<dbReference type="EMBL" id="MVHS01000017">
    <property type="protein sequence ID" value="ORA70943.1"/>
    <property type="molecule type" value="Genomic_DNA"/>
</dbReference>
<reference evidence="1 2" key="1">
    <citation type="submission" date="2016-12" db="EMBL/GenBank/DDBJ databases">
        <title>The new phylogeny of genus Mycobacterium.</title>
        <authorList>
            <person name="Tortoli E."/>
            <person name="Trovato A."/>
            <person name="Cirillo D.M."/>
        </authorList>
    </citation>
    <scope>NUCLEOTIDE SEQUENCE [LARGE SCALE GENOMIC DNA]</scope>
    <source>
        <strain evidence="1 2">DSM 45130</strain>
    </source>
</reference>
<dbReference type="AlphaFoldDB" id="A0A1X0DEY4"/>
<evidence type="ECO:0000313" key="2">
    <source>
        <dbReference type="Proteomes" id="UP000192801"/>
    </source>
</evidence>
<dbReference type="InterPro" id="IPR003833">
    <property type="entry name" value="CT_C_D"/>
</dbReference>
<dbReference type="OrthoDB" id="9778567at2"/>
<keyword evidence="1" id="KW-0378">Hydrolase</keyword>
<dbReference type="Gene3D" id="2.40.100.10">
    <property type="entry name" value="Cyclophilin-like"/>
    <property type="match status" value="1"/>
</dbReference>
<dbReference type="GO" id="GO:0016787">
    <property type="term" value="F:hydrolase activity"/>
    <property type="evidence" value="ECO:0007669"/>
    <property type="project" value="UniProtKB-KW"/>
</dbReference>
<dbReference type="SUPFAM" id="SSF50891">
    <property type="entry name" value="Cyclophilin-like"/>
    <property type="match status" value="1"/>
</dbReference>
<dbReference type="InterPro" id="IPR010016">
    <property type="entry name" value="PxpB"/>
</dbReference>
<name>A0A1X0DEY4_9MYCO</name>